<comment type="caution">
    <text evidence="1">The sequence shown here is derived from an EMBL/GenBank/DDBJ whole genome shotgun (WGS) entry which is preliminary data.</text>
</comment>
<dbReference type="Proteomes" id="UP000823388">
    <property type="component" value="Chromosome 9K"/>
</dbReference>
<keyword evidence="2" id="KW-1185">Reference proteome</keyword>
<gene>
    <name evidence="1" type="ORF">PVAP13_9KG623801</name>
</gene>
<accession>A0A8T0NZC9</accession>
<organism evidence="1 2">
    <name type="scientific">Panicum virgatum</name>
    <name type="common">Blackwell switchgrass</name>
    <dbReference type="NCBI Taxonomy" id="38727"/>
    <lineage>
        <taxon>Eukaryota</taxon>
        <taxon>Viridiplantae</taxon>
        <taxon>Streptophyta</taxon>
        <taxon>Embryophyta</taxon>
        <taxon>Tracheophyta</taxon>
        <taxon>Spermatophyta</taxon>
        <taxon>Magnoliopsida</taxon>
        <taxon>Liliopsida</taxon>
        <taxon>Poales</taxon>
        <taxon>Poaceae</taxon>
        <taxon>PACMAD clade</taxon>
        <taxon>Panicoideae</taxon>
        <taxon>Panicodae</taxon>
        <taxon>Paniceae</taxon>
        <taxon>Panicinae</taxon>
        <taxon>Panicum</taxon>
        <taxon>Panicum sect. Hiantes</taxon>
    </lineage>
</organism>
<protein>
    <submittedName>
        <fullName evidence="1">Uncharacterized protein</fullName>
    </submittedName>
</protein>
<dbReference type="EMBL" id="CM029053">
    <property type="protein sequence ID" value="KAG2553815.1"/>
    <property type="molecule type" value="Genomic_DNA"/>
</dbReference>
<reference evidence="1" key="1">
    <citation type="submission" date="2020-05" db="EMBL/GenBank/DDBJ databases">
        <title>WGS assembly of Panicum virgatum.</title>
        <authorList>
            <person name="Lovell J.T."/>
            <person name="Jenkins J."/>
            <person name="Shu S."/>
            <person name="Juenger T.E."/>
            <person name="Schmutz J."/>
        </authorList>
    </citation>
    <scope>NUCLEOTIDE SEQUENCE</scope>
    <source>
        <strain evidence="1">AP13</strain>
    </source>
</reference>
<name>A0A8T0NZC9_PANVG</name>
<evidence type="ECO:0000313" key="1">
    <source>
        <dbReference type="EMBL" id="KAG2553815.1"/>
    </source>
</evidence>
<dbReference type="AlphaFoldDB" id="A0A8T0NZC9"/>
<sequence>MTTTALVYDVYIEAHCTDRVTRQFGQRQLYPVPSALDRVERHDHSLSRTGQPFSNMWVTRVQPWVDGWDQAEENVALATPAHMEASYRAYLSWYQPQTRCRLIYADMQPQPHVATAQDGYARHRDEALAGAFEMCRLMDLDARTNLMRI</sequence>
<evidence type="ECO:0000313" key="2">
    <source>
        <dbReference type="Proteomes" id="UP000823388"/>
    </source>
</evidence>
<proteinExistence type="predicted"/>